<feature type="domain" description="N4BP1 second type I KH-domain" evidence="5">
    <location>
        <begin position="95"/>
        <end position="216"/>
    </location>
</feature>
<dbReference type="Pfam" id="PF23054">
    <property type="entry name" value="UBA_N4BP1_C"/>
    <property type="match status" value="1"/>
</dbReference>
<evidence type="ECO:0000259" key="8">
    <source>
        <dbReference type="Pfam" id="PF23255"/>
    </source>
</evidence>
<evidence type="ECO:0000313" key="9">
    <source>
        <dbReference type="Ensembl" id="ENSORLP00020033404.1"/>
    </source>
</evidence>
<dbReference type="InterPro" id="IPR055498">
    <property type="entry name" value="DUF7070"/>
</dbReference>
<reference key="1">
    <citation type="journal article" date="2007" name="Nature">
        <title>The medaka draft genome and insights into vertebrate genome evolution.</title>
        <authorList>
            <person name="Kasahara M."/>
            <person name="Naruse K."/>
            <person name="Sasaki S."/>
            <person name="Nakatani Y."/>
            <person name="Qu W."/>
            <person name="Ahsan B."/>
            <person name="Yamada T."/>
            <person name="Nagayasu Y."/>
            <person name="Doi K."/>
            <person name="Kasai Y."/>
            <person name="Jindo T."/>
            <person name="Kobayashi D."/>
            <person name="Shimada A."/>
            <person name="Toyoda A."/>
            <person name="Kuroki Y."/>
            <person name="Fujiyama A."/>
            <person name="Sasaki T."/>
            <person name="Shimizu A."/>
            <person name="Asakawa S."/>
            <person name="Shimizu N."/>
            <person name="Hashimoto S."/>
            <person name="Yang J."/>
            <person name="Lee Y."/>
            <person name="Matsushima K."/>
            <person name="Sugano S."/>
            <person name="Sakaizumi M."/>
            <person name="Narita T."/>
            <person name="Ohishi K."/>
            <person name="Haga S."/>
            <person name="Ohta F."/>
            <person name="Nomoto H."/>
            <person name="Nogata K."/>
            <person name="Morishita T."/>
            <person name="Endo T."/>
            <person name="Shin-I T."/>
            <person name="Takeda H."/>
            <person name="Morishita S."/>
            <person name="Kohara Y."/>
        </authorList>
    </citation>
    <scope>NUCLEOTIDE SEQUENCE [LARGE SCALE GENOMIC DNA]</scope>
    <source>
        <strain>Hd-rR</strain>
    </source>
</reference>
<feature type="domain" description="DUF7070" evidence="8">
    <location>
        <begin position="413"/>
        <end position="458"/>
    </location>
</feature>
<dbReference type="FunFam" id="3.40.50.11980:FF:000001">
    <property type="entry name" value="ZC3H12A isoform 1"/>
    <property type="match status" value="1"/>
</dbReference>
<dbReference type="Pfam" id="PF23255">
    <property type="entry name" value="DUF7070"/>
    <property type="match status" value="1"/>
</dbReference>
<feature type="domain" description="RNase NYN" evidence="3">
    <location>
        <begin position="627"/>
        <end position="779"/>
    </location>
</feature>
<dbReference type="Gene3D" id="3.40.50.11980">
    <property type="match status" value="1"/>
</dbReference>
<evidence type="ECO:0000259" key="7">
    <source>
        <dbReference type="Pfam" id="PF23054"/>
    </source>
</evidence>
<protein>
    <submittedName>
        <fullName evidence="9">KH and NYN domain containing</fullName>
    </submittedName>
</protein>
<dbReference type="Proteomes" id="UP000265180">
    <property type="component" value="Chromosome 18"/>
</dbReference>
<feature type="region of interest" description="Disordered" evidence="2">
    <location>
        <begin position="819"/>
        <end position="850"/>
    </location>
</feature>
<dbReference type="InterPro" id="IPR021869">
    <property type="entry name" value="RNase_Zc3h12_NYN"/>
</dbReference>
<evidence type="ECO:0000259" key="6">
    <source>
        <dbReference type="Pfam" id="PF23053"/>
    </source>
</evidence>
<evidence type="ECO:0000259" key="3">
    <source>
        <dbReference type="Pfam" id="PF11977"/>
    </source>
</evidence>
<dbReference type="SUPFAM" id="SSF54791">
    <property type="entry name" value="Eukaryotic type KH-domain (KH-domain type I)"/>
    <property type="match status" value="1"/>
</dbReference>
<dbReference type="GO" id="GO:0003723">
    <property type="term" value="F:RNA binding"/>
    <property type="evidence" value="ECO:0007669"/>
    <property type="project" value="InterPro"/>
</dbReference>
<evidence type="ECO:0000256" key="2">
    <source>
        <dbReference type="SAM" id="MobiDB-lite"/>
    </source>
</evidence>
<organism evidence="9 10">
    <name type="scientific">Oryzias latipes</name>
    <name type="common">Japanese rice fish</name>
    <name type="synonym">Japanese killifish</name>
    <dbReference type="NCBI Taxonomy" id="8090"/>
    <lineage>
        <taxon>Eukaryota</taxon>
        <taxon>Metazoa</taxon>
        <taxon>Chordata</taxon>
        <taxon>Craniata</taxon>
        <taxon>Vertebrata</taxon>
        <taxon>Euteleostomi</taxon>
        <taxon>Actinopterygii</taxon>
        <taxon>Neopterygii</taxon>
        <taxon>Teleostei</taxon>
        <taxon>Neoteleostei</taxon>
        <taxon>Acanthomorphata</taxon>
        <taxon>Ovalentaria</taxon>
        <taxon>Atherinomorphae</taxon>
        <taxon>Beloniformes</taxon>
        <taxon>Adrianichthyidae</taxon>
        <taxon>Oryziinae</taxon>
        <taxon>Oryzias</taxon>
    </lineage>
</organism>
<dbReference type="AlphaFoldDB" id="A0A3P9MK74"/>
<feature type="region of interest" description="Disordered" evidence="2">
    <location>
        <begin position="457"/>
        <end position="505"/>
    </location>
</feature>
<evidence type="ECO:0000259" key="5">
    <source>
        <dbReference type="Pfam" id="PF23052"/>
    </source>
</evidence>
<reference evidence="9" key="4">
    <citation type="submission" date="2025-09" db="UniProtKB">
        <authorList>
            <consortium name="Ensembl"/>
        </authorList>
    </citation>
    <scope>IDENTIFICATION</scope>
    <source>
        <strain evidence="9">HNI</strain>
    </source>
</reference>
<feature type="compositionally biased region" description="Basic and acidic residues" evidence="2">
    <location>
        <begin position="461"/>
        <end position="494"/>
    </location>
</feature>
<feature type="domain" description="N4BP1 C-terminal UBA" evidence="7">
    <location>
        <begin position="844"/>
        <end position="890"/>
    </location>
</feature>
<reference evidence="9" key="3">
    <citation type="submission" date="2025-08" db="UniProtKB">
        <authorList>
            <consortium name="Ensembl"/>
        </authorList>
    </citation>
    <scope>IDENTIFICATION</scope>
    <source>
        <strain evidence="9">HNI</strain>
    </source>
</reference>
<accession>A0A3P9MK74</accession>
<proteinExistence type="inferred from homology"/>
<feature type="compositionally biased region" description="Basic and acidic residues" evidence="2">
    <location>
        <begin position="840"/>
        <end position="850"/>
    </location>
</feature>
<dbReference type="Pfam" id="PF23050">
    <property type="entry name" value="KH_N4BP1_1st"/>
    <property type="match status" value="1"/>
</dbReference>
<sequence>MLKASAPVRSVGMFSEGHRAGGSSADVEDEFACAGMLRGSLTSLHGTVERIFRVTFNIGVDGPPHGSGGQIWLKLRGASANVEAAKLFTKGLVNQEEQKEVSYPEVLHCIFCGAKGLFMDSLIRNTSALIVVSSPGFLHISGLAEPVVRAYSLVTELISRCEGNQSRDTGERGVCESLDSRRAFKTLVEKWEDRHILDLLVLSGPVKEVLLDLVKESGLGLSPAPSEEGSGVHKQTPWDSSGSADRAPEGVPAIACGGLEALLPPTGSRGRAEGAERTPPLSPQEVGEEESQGGVKVPERRSEDQEVQSSPTNKEFWLLLKFFTAMGYTEDVVKRVLARTGLKEASQILDLVQQEQDCSDRQRENRSFTTRGDPDLNPEQNRPCETEHREEEVGTGDSRQEWSRVEDEEAAMEEDFVLGVLKKAAASCGYTEQNVAKVYSSLSEGSAHQLLLELQRGQGHNTREGPRETEEDAIPEKDGTDQAEGEKPGDKAGDRPVMSDILGSSPPQMFADLNFPKLILPEVKGPPTSIYPPSLDPQLPTFQPCRDLSQPPNWSIQAPQPQSSAPKYPHPGKQHPVPSSTYSVRTKERQGFMPPPSLVVTGEQRFLEGLQTPFKLKLTDQPGNPSLRTIIIDGSNVAMSHGLGHFFSCRGIALAVQHFWDRGHRNISALIPQWRQKSDSRIKEKHYLTELQTVGLLHYTPSREVLGKRISSYDDRLILQLAQKTDGVIVTNDNLRDLLDESVVWRDIIKKRLLQYTFVGDLFMVPDDPLGRGGPHLDQFLSLQQSFRAAVPGSHSFAGLSSTLPSKPPRSQTEVLNFRDRTAGGALGDGTGRRPPAGRAQRENRTAEQTSELRLKLCQVFPGQDSMVALQLQLHPAETDVNLLSSFILEQQD</sequence>
<dbReference type="Pfam" id="PF23052">
    <property type="entry name" value="KH_N4BP1_2nd"/>
    <property type="match status" value="1"/>
</dbReference>
<name>A0A3P9MK74_ORYLA</name>
<feature type="domain" description="N4BP1 UBA-like" evidence="6">
    <location>
        <begin position="314"/>
        <end position="357"/>
    </location>
</feature>
<evidence type="ECO:0000259" key="4">
    <source>
        <dbReference type="Pfam" id="PF23050"/>
    </source>
</evidence>
<feature type="domain" description="N4BP1 first type I KH-domain" evidence="4">
    <location>
        <begin position="29"/>
        <end position="94"/>
    </location>
</feature>
<evidence type="ECO:0000313" key="10">
    <source>
        <dbReference type="Proteomes" id="UP000265180"/>
    </source>
</evidence>
<dbReference type="InterPro" id="IPR056578">
    <property type="entry name" value="UBA_N4BP1_C"/>
</dbReference>
<dbReference type="InterPro" id="IPR056631">
    <property type="entry name" value="UBA_N4BP1"/>
</dbReference>
<dbReference type="InterPro" id="IPR051101">
    <property type="entry name" value="ZC3H12/N4BP1_RNase_Reg"/>
</dbReference>
<feature type="compositionally biased region" description="Polar residues" evidence="2">
    <location>
        <begin position="550"/>
        <end position="565"/>
    </location>
</feature>
<dbReference type="Pfam" id="PF11977">
    <property type="entry name" value="RNase_Zc3h12a"/>
    <property type="match status" value="1"/>
</dbReference>
<dbReference type="PANTHER" id="PTHR12876">
    <property type="entry name" value="N4BP1-RELATED"/>
    <property type="match status" value="1"/>
</dbReference>
<reference evidence="9 10" key="2">
    <citation type="submission" date="2017-04" db="EMBL/GenBank/DDBJ databases">
        <title>CpG methylation of centromeres and impact of large insertions on vertebrate speciation.</title>
        <authorList>
            <person name="Ichikawa K."/>
            <person name="Yoshimura J."/>
            <person name="Morishita S."/>
        </authorList>
    </citation>
    <scope>NUCLEOTIDE SEQUENCE</scope>
    <source>
        <strain evidence="9 10">HNI</strain>
    </source>
</reference>
<dbReference type="Pfam" id="PF23053">
    <property type="entry name" value="UBA_N4BP1"/>
    <property type="match status" value="1"/>
</dbReference>
<comment type="similarity">
    <text evidence="1">Belongs to the N4BP1 family.</text>
</comment>
<feature type="region of interest" description="Disordered" evidence="2">
    <location>
        <begin position="221"/>
        <end position="311"/>
    </location>
</feature>
<dbReference type="InterPro" id="IPR056630">
    <property type="entry name" value="KH_N4BP1_2nd"/>
</dbReference>
<feature type="compositionally biased region" description="Basic and acidic residues" evidence="2">
    <location>
        <begin position="382"/>
        <end position="402"/>
    </location>
</feature>
<evidence type="ECO:0000256" key="1">
    <source>
        <dbReference type="ARBA" id="ARBA00038274"/>
    </source>
</evidence>
<dbReference type="InterPro" id="IPR036612">
    <property type="entry name" value="KH_dom_type_1_sf"/>
</dbReference>
<feature type="region of interest" description="Disordered" evidence="2">
    <location>
        <begin position="529"/>
        <end position="588"/>
    </location>
</feature>
<feature type="region of interest" description="Disordered" evidence="2">
    <location>
        <begin position="354"/>
        <end position="402"/>
    </location>
</feature>
<dbReference type="InterPro" id="IPR056629">
    <property type="entry name" value="KH_N4BP1_1st"/>
</dbReference>
<dbReference type="Ensembl" id="ENSORLT00020027247.1">
    <property type="protein sequence ID" value="ENSORLP00020033404.1"/>
    <property type="gene ID" value="ENSORLG00020019367.1"/>
</dbReference>
<dbReference type="PANTHER" id="PTHR12876:SF28">
    <property type="entry name" value="PROTEIN KHNYN"/>
    <property type="match status" value="1"/>
</dbReference>